<organism evidence="2 3">
    <name type="scientific">Amedibacterium intestinale</name>
    <dbReference type="NCBI Taxonomy" id="2583452"/>
    <lineage>
        <taxon>Bacteria</taxon>
        <taxon>Bacillati</taxon>
        <taxon>Bacillota</taxon>
        <taxon>Erysipelotrichia</taxon>
        <taxon>Erysipelotrichales</taxon>
        <taxon>Erysipelotrichaceae</taxon>
        <taxon>Amedibacterium</taxon>
    </lineage>
</organism>
<proteinExistence type="predicted"/>
<evidence type="ECO:0000313" key="2">
    <source>
        <dbReference type="EMBL" id="BBK23263.1"/>
    </source>
</evidence>
<dbReference type="Proteomes" id="UP000464754">
    <property type="component" value="Chromosome"/>
</dbReference>
<gene>
    <name evidence="2" type="ORF">Aargi30884_21660</name>
</gene>
<reference evidence="3" key="1">
    <citation type="submission" date="2019-05" db="EMBL/GenBank/DDBJ databases">
        <title>Complete genome sequencing of Absiella argi strain JCM 30884.</title>
        <authorList>
            <person name="Sakamoto M."/>
            <person name="Murakami T."/>
            <person name="Mori H."/>
        </authorList>
    </citation>
    <scope>NUCLEOTIDE SEQUENCE [LARGE SCALE GENOMIC DNA]</scope>
    <source>
        <strain evidence="3">JCM 30884</strain>
    </source>
</reference>
<dbReference type="AlphaFoldDB" id="A0A6N4TKD6"/>
<name>A0A6N4TKD6_9FIRM</name>
<dbReference type="RefSeq" id="WP_118277264.1">
    <property type="nucleotide sequence ID" value="NZ_AP019695.1"/>
</dbReference>
<accession>A0A6N4TKD6</accession>
<keyword evidence="1" id="KW-0812">Transmembrane</keyword>
<feature type="transmembrane region" description="Helical" evidence="1">
    <location>
        <begin position="97"/>
        <end position="118"/>
    </location>
</feature>
<feature type="transmembrane region" description="Helical" evidence="1">
    <location>
        <begin position="37"/>
        <end position="60"/>
    </location>
</feature>
<evidence type="ECO:0000313" key="3">
    <source>
        <dbReference type="Proteomes" id="UP000464754"/>
    </source>
</evidence>
<dbReference type="KEGG" id="aarg:Aargi30884_21660"/>
<keyword evidence="1" id="KW-1133">Transmembrane helix</keyword>
<evidence type="ECO:0000256" key="1">
    <source>
        <dbReference type="SAM" id="Phobius"/>
    </source>
</evidence>
<protein>
    <submittedName>
        <fullName evidence="2">Uncharacterized protein</fullName>
    </submittedName>
</protein>
<feature type="transmembrane region" description="Helical" evidence="1">
    <location>
        <begin position="66"/>
        <end position="85"/>
    </location>
</feature>
<keyword evidence="1" id="KW-0472">Membrane</keyword>
<keyword evidence="3" id="KW-1185">Reference proteome</keyword>
<dbReference type="EMBL" id="AP019695">
    <property type="protein sequence ID" value="BBK23263.1"/>
    <property type="molecule type" value="Genomic_DNA"/>
</dbReference>
<sequence>MAKLKTWQYKNRKKPRKYRTSLGTTDYDIPMFGYRSALIILLVTFLALLIIPAICDLINVNYHLPTVILGGLCSGFSVSFSQFFIERKIGICRSFWIVGGLLSLFVAMMLFLLIYAGIIM</sequence>